<evidence type="ECO:0000256" key="3">
    <source>
        <dbReference type="SAM" id="MobiDB-lite"/>
    </source>
</evidence>
<evidence type="ECO:0000256" key="2">
    <source>
        <dbReference type="ARBA" id="ARBA00023242"/>
    </source>
</evidence>
<reference evidence="5" key="1">
    <citation type="submission" date="2022-08" db="EMBL/GenBank/DDBJ databases">
        <authorList>
            <consortium name="DOE Joint Genome Institute"/>
            <person name="Min B."/>
            <person name="Sierra-Patev S."/>
            <person name="Naranjo-Ortiz M."/>
            <person name="Looney B."/>
            <person name="Konkel Z."/>
            <person name="Slot J.C."/>
            <person name="Sakamoto Y."/>
            <person name="Steenwyk J.L."/>
            <person name="Rokas A."/>
            <person name="Carro J."/>
            <person name="Camarero S."/>
            <person name="Ferreira P."/>
            <person name="Molpeceres G."/>
            <person name="Ruiz-duenas F.J."/>
            <person name="Serrano A."/>
            <person name="Henrissat B."/>
            <person name="Drula E."/>
            <person name="Hughes K.W."/>
            <person name="Mata J.L."/>
            <person name="Ishikawa N.K."/>
            <person name="Vargas-Isla R."/>
            <person name="Ushijima S."/>
            <person name="Smith C.A."/>
            <person name="Ahrendt S."/>
            <person name="Andreopoulos W."/>
            <person name="He G."/>
            <person name="LaButti K."/>
            <person name="Lipzen A."/>
            <person name="Ng V."/>
            <person name="Riley R."/>
            <person name="Sandor L."/>
            <person name="Barry K."/>
            <person name="Martinez A.T."/>
            <person name="Xiao Y."/>
            <person name="Gibbons J.G."/>
            <person name="Terashima K."/>
            <person name="Hibbett D.S."/>
            <person name="Grigoriev I.V."/>
        </authorList>
    </citation>
    <scope>NUCLEOTIDE SEQUENCE</scope>
    <source>
        <strain evidence="5">ET3784</strain>
    </source>
</reference>
<protein>
    <recommendedName>
        <fullName evidence="4">INO80 complex subunit F domain-containing protein</fullName>
    </recommendedName>
</protein>
<keyword evidence="6" id="KW-1185">Reference proteome</keyword>
<feature type="region of interest" description="Disordered" evidence="3">
    <location>
        <begin position="317"/>
        <end position="619"/>
    </location>
</feature>
<dbReference type="Proteomes" id="UP001176059">
    <property type="component" value="Unassembled WGS sequence"/>
</dbReference>
<organism evidence="5 6">
    <name type="scientific">Lentinula guzmanii</name>
    <dbReference type="NCBI Taxonomy" id="2804957"/>
    <lineage>
        <taxon>Eukaryota</taxon>
        <taxon>Fungi</taxon>
        <taxon>Dikarya</taxon>
        <taxon>Basidiomycota</taxon>
        <taxon>Agaricomycotina</taxon>
        <taxon>Agaricomycetes</taxon>
        <taxon>Agaricomycetidae</taxon>
        <taxon>Agaricales</taxon>
        <taxon>Marasmiineae</taxon>
        <taxon>Omphalotaceae</taxon>
        <taxon>Lentinula</taxon>
    </lineage>
</organism>
<feature type="region of interest" description="Disordered" evidence="3">
    <location>
        <begin position="287"/>
        <end position="306"/>
    </location>
</feature>
<comment type="subcellular location">
    <subcellularLocation>
        <location evidence="1">Nucleus</location>
    </subcellularLocation>
</comment>
<feature type="region of interest" description="Disordered" evidence="3">
    <location>
        <begin position="184"/>
        <end position="281"/>
    </location>
</feature>
<feature type="compositionally biased region" description="Basic and acidic residues" evidence="3">
    <location>
        <begin position="480"/>
        <end position="494"/>
    </location>
</feature>
<feature type="region of interest" description="Disordered" evidence="3">
    <location>
        <begin position="43"/>
        <end position="76"/>
    </location>
</feature>
<feature type="compositionally biased region" description="Basic and acidic residues" evidence="3">
    <location>
        <begin position="249"/>
        <end position="258"/>
    </location>
</feature>
<feature type="compositionally biased region" description="Basic and acidic residues" evidence="3">
    <location>
        <begin position="354"/>
        <end position="396"/>
    </location>
</feature>
<dbReference type="EMBL" id="JANVFO010000010">
    <property type="protein sequence ID" value="KAJ3735165.1"/>
    <property type="molecule type" value="Genomic_DNA"/>
</dbReference>
<evidence type="ECO:0000313" key="6">
    <source>
        <dbReference type="Proteomes" id="UP001176059"/>
    </source>
</evidence>
<evidence type="ECO:0000256" key="1">
    <source>
        <dbReference type="ARBA" id="ARBA00004123"/>
    </source>
</evidence>
<gene>
    <name evidence="5" type="ORF">DFJ43DRAFT_31348</name>
</gene>
<feature type="compositionally biased region" description="Basic and acidic residues" evidence="3">
    <location>
        <begin position="296"/>
        <end position="306"/>
    </location>
</feature>
<name>A0AA38N2K3_9AGAR</name>
<evidence type="ECO:0000313" key="5">
    <source>
        <dbReference type="EMBL" id="KAJ3735165.1"/>
    </source>
</evidence>
<feature type="compositionally biased region" description="Basic and acidic residues" evidence="3">
    <location>
        <begin position="515"/>
        <end position="528"/>
    </location>
</feature>
<feature type="compositionally biased region" description="Basic and acidic residues" evidence="3">
    <location>
        <begin position="551"/>
        <end position="568"/>
    </location>
</feature>
<feature type="domain" description="INO80 complex subunit F" evidence="4">
    <location>
        <begin position="86"/>
        <end position="132"/>
    </location>
</feature>
<proteinExistence type="predicted"/>
<evidence type="ECO:0000259" key="4">
    <source>
        <dbReference type="Pfam" id="PF24245"/>
    </source>
</evidence>
<dbReference type="InterPro" id="IPR056513">
    <property type="entry name" value="INO80F"/>
</dbReference>
<dbReference type="GO" id="GO:0005634">
    <property type="term" value="C:nucleus"/>
    <property type="evidence" value="ECO:0007669"/>
    <property type="project" value="UniProtKB-SubCell"/>
</dbReference>
<feature type="compositionally biased region" description="Gly residues" evidence="3">
    <location>
        <begin position="441"/>
        <end position="453"/>
    </location>
</feature>
<sequence>MYKNPRTIRLVIVEVEVTTTFKSTWPNLEMSSRLPILFHSHTKTSTMASPGPSNSQSISAMSSRTKSLKPPAHPMGITAGAEDVKYQAKYKELRAKVKDIEADNVKLHFKVLNAKRNIQRMKLERAILYERLGQITPSPAPNDRHSLSAQHLAMVTHHSPPIPNHRHVDTGDPAVMDSDPNFVEYNRPHSRITPSRPLPVIDTSVGPNTHHNMPPIPSSRHPSGSGSDGRQLPPFTQLLDQPRSPHSHPHSDSHERLRSHNLPPQQTPYHFGPVPGHQYAESLPPMQHVLHSPPLSDRERESSRSRRHDLHELAGTHDAHAHAHSMPPLSPSLDSRSSTRIHNHQRLGPGTYINRDDSRSREIEREREREWERERERDVRERELNYSNARQRERDSVAGGMRSPPPVHRTRPSSSSMDFPDQQQHIASSRMREDYYHETGLGPGGASGGGSGGIYSRVSRSGTPGSGSGSTSAGGNDGPSRPDSRNGYFEDRSRGYRLRPVNSGLPTNEEQTLDFVHEDGRSQSRDRSSATGVGFSSQHHESADSGGRVVSRRERENKDAKSRNRGEMDVDTEDEPAGAVSVMSTYAGGMSDERERGGKRYHRGNSDDNIEDVRMGSST</sequence>
<feature type="compositionally biased region" description="Low complexity" evidence="3">
    <location>
        <begin position="325"/>
        <end position="338"/>
    </location>
</feature>
<reference evidence="5" key="2">
    <citation type="journal article" date="2023" name="Proc. Natl. Acad. Sci. U.S.A.">
        <title>A global phylogenomic analysis of the shiitake genus Lentinula.</title>
        <authorList>
            <person name="Sierra-Patev S."/>
            <person name="Min B."/>
            <person name="Naranjo-Ortiz M."/>
            <person name="Looney B."/>
            <person name="Konkel Z."/>
            <person name="Slot J.C."/>
            <person name="Sakamoto Y."/>
            <person name="Steenwyk J.L."/>
            <person name="Rokas A."/>
            <person name="Carro J."/>
            <person name="Camarero S."/>
            <person name="Ferreira P."/>
            <person name="Molpeceres G."/>
            <person name="Ruiz-Duenas F.J."/>
            <person name="Serrano A."/>
            <person name="Henrissat B."/>
            <person name="Drula E."/>
            <person name="Hughes K.W."/>
            <person name="Mata J.L."/>
            <person name="Ishikawa N.K."/>
            <person name="Vargas-Isla R."/>
            <person name="Ushijima S."/>
            <person name="Smith C.A."/>
            <person name="Donoghue J."/>
            <person name="Ahrendt S."/>
            <person name="Andreopoulos W."/>
            <person name="He G."/>
            <person name="LaButti K."/>
            <person name="Lipzen A."/>
            <person name="Ng V."/>
            <person name="Riley R."/>
            <person name="Sandor L."/>
            <person name="Barry K."/>
            <person name="Martinez A.T."/>
            <person name="Xiao Y."/>
            <person name="Gibbons J.G."/>
            <person name="Terashima K."/>
            <person name="Grigoriev I.V."/>
            <person name="Hibbett D."/>
        </authorList>
    </citation>
    <scope>NUCLEOTIDE SEQUENCE</scope>
    <source>
        <strain evidence="5">ET3784</strain>
    </source>
</reference>
<feature type="compositionally biased region" description="Low complexity" evidence="3">
    <location>
        <begin position="454"/>
        <end position="474"/>
    </location>
</feature>
<keyword evidence="2" id="KW-0539">Nucleus</keyword>
<comment type="caution">
    <text evidence="5">The sequence shown here is derived from an EMBL/GenBank/DDBJ whole genome shotgun (WGS) entry which is preliminary data.</text>
</comment>
<accession>A0AA38N2K3</accession>
<dbReference type="AlphaFoldDB" id="A0AA38N2K3"/>
<dbReference type="Pfam" id="PF24245">
    <property type="entry name" value="INO80F"/>
    <property type="match status" value="1"/>
</dbReference>
<feature type="compositionally biased region" description="Polar residues" evidence="3">
    <location>
        <begin position="43"/>
        <end position="65"/>
    </location>
</feature>
<feature type="compositionally biased region" description="Polar residues" evidence="3">
    <location>
        <begin position="412"/>
        <end position="427"/>
    </location>
</feature>